<keyword evidence="1" id="KW-1133">Transmembrane helix</keyword>
<evidence type="ECO:0000256" key="1">
    <source>
        <dbReference type="SAM" id="Phobius"/>
    </source>
</evidence>
<dbReference type="Proteomes" id="UP001331761">
    <property type="component" value="Unassembled WGS sequence"/>
</dbReference>
<protein>
    <submittedName>
        <fullName evidence="2">Uncharacterized protein</fullName>
    </submittedName>
</protein>
<accession>A0AAN8EVX7</accession>
<keyword evidence="1" id="KW-0812">Transmembrane</keyword>
<dbReference type="AlphaFoldDB" id="A0AAN8EVX7"/>
<evidence type="ECO:0000313" key="3">
    <source>
        <dbReference type="Proteomes" id="UP001331761"/>
    </source>
</evidence>
<proteinExistence type="predicted"/>
<keyword evidence="1" id="KW-0472">Membrane</keyword>
<feature type="non-terminal residue" evidence="2">
    <location>
        <position position="82"/>
    </location>
</feature>
<organism evidence="2 3">
    <name type="scientific">Trichostrongylus colubriformis</name>
    <name type="common">Black scour worm</name>
    <dbReference type="NCBI Taxonomy" id="6319"/>
    <lineage>
        <taxon>Eukaryota</taxon>
        <taxon>Metazoa</taxon>
        <taxon>Ecdysozoa</taxon>
        <taxon>Nematoda</taxon>
        <taxon>Chromadorea</taxon>
        <taxon>Rhabditida</taxon>
        <taxon>Rhabditina</taxon>
        <taxon>Rhabditomorpha</taxon>
        <taxon>Strongyloidea</taxon>
        <taxon>Trichostrongylidae</taxon>
        <taxon>Trichostrongylus</taxon>
    </lineage>
</organism>
<comment type="caution">
    <text evidence="2">The sequence shown here is derived from an EMBL/GenBank/DDBJ whole genome shotgun (WGS) entry which is preliminary data.</text>
</comment>
<evidence type="ECO:0000313" key="2">
    <source>
        <dbReference type="EMBL" id="KAK5967905.1"/>
    </source>
</evidence>
<reference evidence="2 3" key="1">
    <citation type="submission" date="2019-10" db="EMBL/GenBank/DDBJ databases">
        <title>Assembly and Annotation for the nematode Trichostrongylus colubriformis.</title>
        <authorList>
            <person name="Martin J."/>
        </authorList>
    </citation>
    <scope>NUCLEOTIDE SEQUENCE [LARGE SCALE GENOMIC DNA]</scope>
    <source>
        <strain evidence="2">G859</strain>
        <tissue evidence="2">Whole worm</tissue>
    </source>
</reference>
<name>A0AAN8EVX7_TRICO</name>
<feature type="transmembrane region" description="Helical" evidence="1">
    <location>
        <begin position="59"/>
        <end position="81"/>
    </location>
</feature>
<sequence length="82" mass="9218">MRESIKAREGSDKDRTSLHELTRSLIGLVIFTMLLVLGILEIVIGIIRVGTCPLRPMIPFWLMVYGMLNVVYNAVGIIFTLV</sequence>
<dbReference type="EMBL" id="WIXE01021952">
    <property type="protein sequence ID" value="KAK5967905.1"/>
    <property type="molecule type" value="Genomic_DNA"/>
</dbReference>
<keyword evidence="3" id="KW-1185">Reference proteome</keyword>
<gene>
    <name evidence="2" type="ORF">GCK32_022371</name>
</gene>
<feature type="transmembrane region" description="Helical" evidence="1">
    <location>
        <begin position="21"/>
        <end position="47"/>
    </location>
</feature>